<evidence type="ECO:0000256" key="1">
    <source>
        <dbReference type="SAM" id="MobiDB-lite"/>
    </source>
</evidence>
<dbReference type="Proteomes" id="UP000259221">
    <property type="component" value="Unassembled WGS sequence"/>
</dbReference>
<feature type="compositionally biased region" description="Polar residues" evidence="1">
    <location>
        <begin position="1"/>
        <end position="10"/>
    </location>
</feature>
<evidence type="ECO:0008006" key="4">
    <source>
        <dbReference type="Google" id="ProtNLM"/>
    </source>
</evidence>
<feature type="compositionally biased region" description="Basic and acidic residues" evidence="1">
    <location>
        <begin position="13"/>
        <end position="34"/>
    </location>
</feature>
<dbReference type="EMBL" id="LRTV01000010">
    <property type="protein sequence ID" value="RFD78402.1"/>
    <property type="molecule type" value="Genomic_DNA"/>
</dbReference>
<comment type="caution">
    <text evidence="2">The sequence shown here is derived from an EMBL/GenBank/DDBJ whole genome shotgun (WGS) entry which is preliminary data.</text>
</comment>
<sequence>MMCNLSTNMKAQKLAEEEKTKTQKLAEEEKTKTQKLAEEMGTEITKLEWNQFQLTHNEGGRANCQGNWPTFRIMRMSQFLTWPLDLQESYKQDLERANSDGRNLITEKYARMMESTAPEIFERTIKPYIKPILEPRKSAQEQIISTQVEWAADFREHYPHLGLAMRVLKTSKDTAENTSFETYLRGELSTYSDATFAKYQRFVNNLRAENRNLTQMIIANTVRMYGYDSLESAERARRPA</sequence>
<evidence type="ECO:0000313" key="3">
    <source>
        <dbReference type="Proteomes" id="UP000259221"/>
    </source>
</evidence>
<reference evidence="2 3" key="1">
    <citation type="submission" date="2016-02" db="EMBL/GenBank/DDBJ databases">
        <authorList>
            <person name="Alioto T."/>
            <person name="Alioto T."/>
        </authorList>
    </citation>
    <scope>NUCLEOTIDE SEQUENCE [LARGE SCALE GENOMIC DNA]</scope>
    <source>
        <strain evidence="2 3">NR010</strain>
    </source>
</reference>
<dbReference type="AlphaFoldDB" id="A0A3E1J056"/>
<gene>
    <name evidence="2" type="ORF">AXE77_05305</name>
</gene>
<dbReference type="OrthoDB" id="5387164at2"/>
<dbReference type="InterPro" id="IPR025191">
    <property type="entry name" value="DUF4125"/>
</dbReference>
<dbReference type="RefSeq" id="WP_116712537.1">
    <property type="nucleotide sequence ID" value="NZ_LRTV01000010.1"/>
</dbReference>
<feature type="region of interest" description="Disordered" evidence="1">
    <location>
        <begin position="1"/>
        <end position="34"/>
    </location>
</feature>
<accession>A0A3E1J056</accession>
<proteinExistence type="predicted"/>
<evidence type="ECO:0000313" key="2">
    <source>
        <dbReference type="EMBL" id="RFD78402.1"/>
    </source>
</evidence>
<protein>
    <recommendedName>
        <fullName evidence="4">DUF4125 domain-containing protein</fullName>
    </recommendedName>
</protein>
<organism evidence="2 3">
    <name type="scientific">Gardnerella vaginalis</name>
    <dbReference type="NCBI Taxonomy" id="2702"/>
    <lineage>
        <taxon>Bacteria</taxon>
        <taxon>Bacillati</taxon>
        <taxon>Actinomycetota</taxon>
        <taxon>Actinomycetes</taxon>
        <taxon>Bifidobacteriales</taxon>
        <taxon>Bifidobacteriaceae</taxon>
        <taxon>Gardnerella</taxon>
    </lineage>
</organism>
<name>A0A3E1J056_GARVA</name>
<dbReference type="Pfam" id="PF13526">
    <property type="entry name" value="DUF4125"/>
    <property type="match status" value="1"/>
</dbReference>